<dbReference type="GO" id="GO:0016791">
    <property type="term" value="F:phosphatase activity"/>
    <property type="evidence" value="ECO:0007669"/>
    <property type="project" value="InterPro"/>
</dbReference>
<dbReference type="InterPro" id="IPR006543">
    <property type="entry name" value="Histidinol-phos"/>
</dbReference>
<dbReference type="NCBIfam" id="TIGR01656">
    <property type="entry name" value="Histidinol-ppas"/>
    <property type="match status" value="1"/>
</dbReference>
<dbReference type="Pfam" id="PF13242">
    <property type="entry name" value="Hydrolase_like"/>
    <property type="match status" value="1"/>
</dbReference>
<dbReference type="Gene3D" id="3.40.50.1000">
    <property type="entry name" value="HAD superfamily/HAD-like"/>
    <property type="match status" value="1"/>
</dbReference>
<gene>
    <name evidence="9" type="ORF">B1A_15292</name>
</gene>
<dbReference type="InterPro" id="IPR004446">
    <property type="entry name" value="Heptose_bisP_phosphatase"/>
</dbReference>
<evidence type="ECO:0000256" key="1">
    <source>
        <dbReference type="ARBA" id="ARBA00004496"/>
    </source>
</evidence>
<evidence type="ECO:0000256" key="3">
    <source>
        <dbReference type="ARBA" id="ARBA00022490"/>
    </source>
</evidence>
<dbReference type="EMBL" id="AUZX01011222">
    <property type="protein sequence ID" value="EQD43983.1"/>
    <property type="molecule type" value="Genomic_DNA"/>
</dbReference>
<evidence type="ECO:0000256" key="4">
    <source>
        <dbReference type="ARBA" id="ARBA00022723"/>
    </source>
</evidence>
<organism evidence="9">
    <name type="scientific">mine drainage metagenome</name>
    <dbReference type="NCBI Taxonomy" id="410659"/>
    <lineage>
        <taxon>unclassified sequences</taxon>
        <taxon>metagenomes</taxon>
        <taxon>ecological metagenomes</taxon>
    </lineage>
</organism>
<evidence type="ECO:0000313" key="9">
    <source>
        <dbReference type="EMBL" id="EQD43983.1"/>
    </source>
</evidence>
<dbReference type="InterPro" id="IPR006549">
    <property type="entry name" value="HAD-SF_hydro_IIIA"/>
</dbReference>
<dbReference type="PANTHER" id="PTHR42891">
    <property type="entry name" value="D-GLYCERO-BETA-D-MANNO-HEPTOSE-1,7-BISPHOSPHATE 7-PHOSPHATASE"/>
    <property type="match status" value="1"/>
</dbReference>
<reference evidence="9" key="2">
    <citation type="journal article" date="2014" name="ISME J.">
        <title>Microbial stratification in low pH oxic and suboxic macroscopic growths along an acid mine drainage.</title>
        <authorList>
            <person name="Mendez-Garcia C."/>
            <person name="Mesa V."/>
            <person name="Sprenger R.R."/>
            <person name="Richter M."/>
            <person name="Diez M.S."/>
            <person name="Solano J."/>
            <person name="Bargiela R."/>
            <person name="Golyshina O.V."/>
            <person name="Manteca A."/>
            <person name="Ramos J.L."/>
            <person name="Gallego J.R."/>
            <person name="Llorente I."/>
            <person name="Martins Dos Santos V.A."/>
            <person name="Jensen O.N."/>
            <person name="Pelaez A.I."/>
            <person name="Sanchez J."/>
            <person name="Ferrer M."/>
        </authorList>
    </citation>
    <scope>NUCLEOTIDE SEQUENCE</scope>
</reference>
<dbReference type="NCBIfam" id="TIGR00213">
    <property type="entry name" value="GmhB_yaeD"/>
    <property type="match status" value="1"/>
</dbReference>
<evidence type="ECO:0000256" key="8">
    <source>
        <dbReference type="ARBA" id="ARBA00031828"/>
    </source>
</evidence>
<dbReference type="InterPro" id="IPR023214">
    <property type="entry name" value="HAD_sf"/>
</dbReference>
<dbReference type="NCBIfam" id="NF006506">
    <property type="entry name" value="PRK08942.1"/>
    <property type="match status" value="1"/>
</dbReference>
<dbReference type="FunFam" id="3.40.50.1000:FF:000037">
    <property type="entry name" value="D,D-heptose 1,7-bisphosphate phosphatase"/>
    <property type="match status" value="1"/>
</dbReference>
<proteinExistence type="inferred from homology"/>
<dbReference type="InterPro" id="IPR006357">
    <property type="entry name" value="HAD-SF_hydro_IIA"/>
</dbReference>
<keyword evidence="3" id="KW-0963">Cytoplasm</keyword>
<protein>
    <recommendedName>
        <fullName evidence="8">D,D-heptose 1,7-bisphosphate phosphatase</fullName>
    </recommendedName>
</protein>
<keyword evidence="6" id="KW-0862">Zinc</keyword>
<dbReference type="AlphaFoldDB" id="T0ZGM5"/>
<comment type="subcellular location">
    <subcellularLocation>
        <location evidence="1">Cytoplasm</location>
    </subcellularLocation>
</comment>
<dbReference type="NCBIfam" id="TIGR01662">
    <property type="entry name" value="HAD-SF-IIIA"/>
    <property type="match status" value="1"/>
</dbReference>
<dbReference type="CDD" id="cd07503">
    <property type="entry name" value="HAD_HisB-N"/>
    <property type="match status" value="1"/>
</dbReference>
<keyword evidence="7" id="KW-0119">Carbohydrate metabolism</keyword>
<evidence type="ECO:0000256" key="6">
    <source>
        <dbReference type="ARBA" id="ARBA00022833"/>
    </source>
</evidence>
<accession>T0ZGM5</accession>
<dbReference type="SUPFAM" id="SSF56784">
    <property type="entry name" value="HAD-like"/>
    <property type="match status" value="1"/>
</dbReference>
<keyword evidence="5" id="KW-0378">Hydrolase</keyword>
<dbReference type="Pfam" id="PF13344">
    <property type="entry name" value="Hydrolase_6"/>
    <property type="match status" value="1"/>
</dbReference>
<keyword evidence="4" id="KW-0479">Metal-binding</keyword>
<name>T0ZGM5_9ZZZZ</name>
<reference evidence="9" key="1">
    <citation type="submission" date="2013-08" db="EMBL/GenBank/DDBJ databases">
        <authorList>
            <person name="Mendez C."/>
            <person name="Richter M."/>
            <person name="Ferrer M."/>
            <person name="Sanchez J."/>
        </authorList>
    </citation>
    <scope>NUCLEOTIDE SEQUENCE</scope>
</reference>
<dbReference type="GO" id="GO:0046872">
    <property type="term" value="F:metal ion binding"/>
    <property type="evidence" value="ECO:0007669"/>
    <property type="project" value="UniProtKB-KW"/>
</dbReference>
<dbReference type="GO" id="GO:0005975">
    <property type="term" value="P:carbohydrate metabolic process"/>
    <property type="evidence" value="ECO:0007669"/>
    <property type="project" value="InterPro"/>
</dbReference>
<dbReference type="InterPro" id="IPR036412">
    <property type="entry name" value="HAD-like_sf"/>
</dbReference>
<comment type="similarity">
    <text evidence="2">Belongs to the GmhB family.</text>
</comment>
<evidence type="ECO:0000256" key="2">
    <source>
        <dbReference type="ARBA" id="ARBA00005628"/>
    </source>
</evidence>
<evidence type="ECO:0000256" key="5">
    <source>
        <dbReference type="ARBA" id="ARBA00022801"/>
    </source>
</evidence>
<dbReference type="PIRSF" id="PIRSF004682">
    <property type="entry name" value="GmhB"/>
    <property type="match status" value="1"/>
</dbReference>
<dbReference type="GO" id="GO:0005737">
    <property type="term" value="C:cytoplasm"/>
    <property type="evidence" value="ECO:0007669"/>
    <property type="project" value="UniProtKB-SubCell"/>
</dbReference>
<comment type="caution">
    <text evidence="9">The sequence shown here is derived from an EMBL/GenBank/DDBJ whole genome shotgun (WGS) entry which is preliminary data.</text>
</comment>
<evidence type="ECO:0000256" key="7">
    <source>
        <dbReference type="ARBA" id="ARBA00023277"/>
    </source>
</evidence>
<dbReference type="PANTHER" id="PTHR42891:SF1">
    <property type="entry name" value="D-GLYCERO-BETA-D-MANNO-HEPTOSE-1,7-BISPHOSPHATE 7-PHOSPHATASE"/>
    <property type="match status" value="1"/>
</dbReference>
<sequence>MSHRAAFLDRDGVLNEERAFVCRREDFVLLPGAIEALTRLQAAGYRRIVVTNQSGIARGLYSEQDYQALTDHLRQRLRAAGVTLDAIEYCPHLPDAPLPQYRLDCACRKPRPGMLLRASGALDIDPAASFLVGDRLSDVQAGRAAGVGKCFVVRSGYALSEEAVGAADGVYDDLLACVRDMLG</sequence>